<feature type="compositionally biased region" description="Basic residues" evidence="1">
    <location>
        <begin position="74"/>
        <end position="83"/>
    </location>
</feature>
<dbReference type="OrthoDB" id="537467at2759"/>
<accession>A0A8H7MCS0</accession>
<dbReference type="Proteomes" id="UP000651452">
    <property type="component" value="Unassembled WGS sequence"/>
</dbReference>
<evidence type="ECO:0000313" key="2">
    <source>
        <dbReference type="EMBL" id="KAF9694986.1"/>
    </source>
</evidence>
<gene>
    <name evidence="2" type="ORF">EKO04_007100</name>
</gene>
<comment type="caution">
    <text evidence="2">The sequence shown here is derived from an EMBL/GenBank/DDBJ whole genome shotgun (WGS) entry which is preliminary data.</text>
</comment>
<feature type="region of interest" description="Disordered" evidence="1">
    <location>
        <begin position="66"/>
        <end position="147"/>
    </location>
</feature>
<feature type="compositionally biased region" description="Basic and acidic residues" evidence="1">
    <location>
        <begin position="90"/>
        <end position="101"/>
    </location>
</feature>
<name>A0A8H7MCS0_9PLEO</name>
<evidence type="ECO:0000256" key="1">
    <source>
        <dbReference type="SAM" id="MobiDB-lite"/>
    </source>
</evidence>
<protein>
    <submittedName>
        <fullName evidence="2">Uncharacterized protein</fullName>
    </submittedName>
</protein>
<sequence>MAPKECTLCHTQRHLLVRCQLDNSGVWNFVCPGKCWTSVSGGVEDARGFEARFPWYRYGGMWKDRHADGPVSAKKPRKVKARQKAVAGLREVEVEGEEARNRGSGSDSQEAGNSDGDVEFDRVGKKEGVTQVQDPRDASIAGESVLD</sequence>
<dbReference type="EMBL" id="RZGK01000012">
    <property type="protein sequence ID" value="KAF9694986.1"/>
    <property type="molecule type" value="Genomic_DNA"/>
</dbReference>
<organism evidence="2 3">
    <name type="scientific">Ascochyta lentis</name>
    <dbReference type="NCBI Taxonomy" id="205686"/>
    <lineage>
        <taxon>Eukaryota</taxon>
        <taxon>Fungi</taxon>
        <taxon>Dikarya</taxon>
        <taxon>Ascomycota</taxon>
        <taxon>Pezizomycotina</taxon>
        <taxon>Dothideomycetes</taxon>
        <taxon>Pleosporomycetidae</taxon>
        <taxon>Pleosporales</taxon>
        <taxon>Pleosporineae</taxon>
        <taxon>Didymellaceae</taxon>
        <taxon>Ascochyta</taxon>
    </lineage>
</organism>
<feature type="compositionally biased region" description="Basic and acidic residues" evidence="1">
    <location>
        <begin position="119"/>
        <end position="128"/>
    </location>
</feature>
<reference evidence="2" key="2">
    <citation type="submission" date="2020-09" db="EMBL/GenBank/DDBJ databases">
        <title>Reference genome assembly for Australian Ascochyta lentis isolate Al4.</title>
        <authorList>
            <person name="Lee R.C."/>
            <person name="Farfan-Caceres L.M."/>
            <person name="Debler J.W."/>
            <person name="Williams A.H."/>
            <person name="Henares B.M."/>
        </authorList>
    </citation>
    <scope>NUCLEOTIDE SEQUENCE</scope>
    <source>
        <strain evidence="2">Al4</strain>
    </source>
</reference>
<dbReference type="AlphaFoldDB" id="A0A8H7MCS0"/>
<evidence type="ECO:0000313" key="3">
    <source>
        <dbReference type="Proteomes" id="UP000651452"/>
    </source>
</evidence>
<feature type="compositionally biased region" description="Polar residues" evidence="1">
    <location>
        <begin position="103"/>
        <end position="112"/>
    </location>
</feature>
<keyword evidence="3" id="KW-1185">Reference proteome</keyword>
<reference evidence="2" key="1">
    <citation type="submission" date="2018-12" db="EMBL/GenBank/DDBJ databases">
        <authorList>
            <person name="Syme R.A."/>
            <person name="Farfan-Caceres L."/>
            <person name="Lichtenzveig J."/>
        </authorList>
    </citation>
    <scope>NUCLEOTIDE SEQUENCE</scope>
    <source>
        <strain evidence="2">Al4</strain>
    </source>
</reference>
<proteinExistence type="predicted"/>